<evidence type="ECO:0000256" key="2">
    <source>
        <dbReference type="ARBA" id="ARBA00010072"/>
    </source>
</evidence>
<dbReference type="KEGG" id="ari:UM93_08640"/>
<dbReference type="NCBIfam" id="TIGR01726">
    <property type="entry name" value="HEQRo_perm_3TM"/>
    <property type="match status" value="1"/>
</dbReference>
<keyword evidence="6" id="KW-0029">Amino-acid transport</keyword>
<keyword evidence="3 9" id="KW-0813">Transport</keyword>
<comment type="similarity">
    <text evidence="2">Belongs to the binding-protein-dependent transport system permease family. HisMQ subfamily.</text>
</comment>
<accession>A0A0D4C3N4</accession>
<dbReference type="InterPro" id="IPR043429">
    <property type="entry name" value="ArtM/GltK/GlnP/TcyL/YhdX-like"/>
</dbReference>
<evidence type="ECO:0000259" key="10">
    <source>
        <dbReference type="PROSITE" id="PS50928"/>
    </source>
</evidence>
<dbReference type="CDD" id="cd06261">
    <property type="entry name" value="TM_PBP2"/>
    <property type="match status" value="1"/>
</dbReference>
<reference evidence="11 12" key="1">
    <citation type="journal article" date="2015" name="Genome Announc.">
        <title>Complete Genome Sequencing of Protease-Producing Novel Arthrobacter sp. Strain IHBB 11108 Using PacBio Single-Molecule Real-Time Sequencing Technology.</title>
        <authorList>
            <person name="Kiran S."/>
            <person name="Swarnkar M.K."/>
            <person name="Pal M."/>
            <person name="Thakur R."/>
            <person name="Tewari R."/>
            <person name="Singh A.K."/>
            <person name="Gulati A."/>
        </authorList>
    </citation>
    <scope>NUCLEOTIDE SEQUENCE [LARGE SCALE GENOMIC DNA]</scope>
    <source>
        <strain evidence="11 12">IHBB 11108</strain>
    </source>
</reference>
<sequence length="218" mass="23247">MTSNLGLFASGFWGTIVLSFFTMVGSLIFGTVLAAMRVSPTPVLRAAATTYVNVVRNTPLTLVLFFCAFGLPYLQISFGNTTDQVSFNYAVLALTAYTSCFVCEAIRSGIATVPLGQAEAARSIGLTFTQSLRFIILPQGIRTVVPPLASVIIAMVKNTSIASGFNNKELISAMNGVIELRGDQVPLILAGTAIAYLILSIGLGQIFGLIERKVRIAR</sequence>
<dbReference type="PATRIC" id="fig|1618207.4.peg.1750"/>
<dbReference type="OrthoDB" id="3181282at2"/>
<keyword evidence="12" id="KW-1185">Reference proteome</keyword>
<keyword evidence="5 9" id="KW-0812">Transmembrane</keyword>
<feature type="transmembrane region" description="Helical" evidence="9">
    <location>
        <begin position="187"/>
        <end position="210"/>
    </location>
</feature>
<evidence type="ECO:0000256" key="4">
    <source>
        <dbReference type="ARBA" id="ARBA00022475"/>
    </source>
</evidence>
<dbReference type="PROSITE" id="PS50928">
    <property type="entry name" value="ABC_TM1"/>
    <property type="match status" value="1"/>
</dbReference>
<protein>
    <submittedName>
        <fullName evidence="11">Amino acid ABC transporter permease</fullName>
    </submittedName>
</protein>
<comment type="subcellular location">
    <subcellularLocation>
        <location evidence="1 9">Cell membrane</location>
        <topology evidence="1 9">Multi-pass membrane protein</topology>
    </subcellularLocation>
</comment>
<evidence type="ECO:0000256" key="9">
    <source>
        <dbReference type="RuleBase" id="RU363032"/>
    </source>
</evidence>
<keyword evidence="7 9" id="KW-1133">Transmembrane helix</keyword>
<dbReference type="GO" id="GO:0022857">
    <property type="term" value="F:transmembrane transporter activity"/>
    <property type="evidence" value="ECO:0007669"/>
    <property type="project" value="InterPro"/>
</dbReference>
<name>A0A0D4C3N4_9MICC</name>
<evidence type="ECO:0000313" key="11">
    <source>
        <dbReference type="EMBL" id="AJT42995.1"/>
    </source>
</evidence>
<keyword evidence="4" id="KW-1003">Cell membrane</keyword>
<dbReference type="PANTHER" id="PTHR30614">
    <property type="entry name" value="MEMBRANE COMPONENT OF AMINO ACID ABC TRANSPORTER"/>
    <property type="match status" value="1"/>
</dbReference>
<dbReference type="InterPro" id="IPR010065">
    <property type="entry name" value="AA_ABC_transptr_permease_3TM"/>
</dbReference>
<dbReference type="Pfam" id="PF00528">
    <property type="entry name" value="BPD_transp_1"/>
    <property type="match status" value="1"/>
</dbReference>
<keyword evidence="8 9" id="KW-0472">Membrane</keyword>
<feature type="transmembrane region" description="Helical" evidence="9">
    <location>
        <begin position="57"/>
        <end position="76"/>
    </location>
</feature>
<evidence type="ECO:0000256" key="8">
    <source>
        <dbReference type="ARBA" id="ARBA00023136"/>
    </source>
</evidence>
<dbReference type="Proteomes" id="UP000061839">
    <property type="component" value="Chromosome"/>
</dbReference>
<evidence type="ECO:0000256" key="6">
    <source>
        <dbReference type="ARBA" id="ARBA00022970"/>
    </source>
</evidence>
<dbReference type="PANTHER" id="PTHR30614:SF37">
    <property type="entry name" value="AMINO-ACID ABC TRANSPORTER PERMEASE PROTEIN YHDX-RELATED"/>
    <property type="match status" value="1"/>
</dbReference>
<dbReference type="EMBL" id="CP011005">
    <property type="protein sequence ID" value="AJT42995.1"/>
    <property type="molecule type" value="Genomic_DNA"/>
</dbReference>
<dbReference type="Gene3D" id="1.10.3720.10">
    <property type="entry name" value="MetI-like"/>
    <property type="match status" value="1"/>
</dbReference>
<dbReference type="GO" id="GO:0006865">
    <property type="term" value="P:amino acid transport"/>
    <property type="evidence" value="ECO:0007669"/>
    <property type="project" value="UniProtKB-KW"/>
</dbReference>
<proteinExistence type="inferred from homology"/>
<evidence type="ECO:0000256" key="5">
    <source>
        <dbReference type="ARBA" id="ARBA00022692"/>
    </source>
</evidence>
<dbReference type="GO" id="GO:0043190">
    <property type="term" value="C:ATP-binding cassette (ABC) transporter complex"/>
    <property type="evidence" value="ECO:0007669"/>
    <property type="project" value="InterPro"/>
</dbReference>
<feature type="domain" description="ABC transmembrane type-1" evidence="10">
    <location>
        <begin position="12"/>
        <end position="207"/>
    </location>
</feature>
<evidence type="ECO:0000313" key="12">
    <source>
        <dbReference type="Proteomes" id="UP000061839"/>
    </source>
</evidence>
<dbReference type="InterPro" id="IPR000515">
    <property type="entry name" value="MetI-like"/>
</dbReference>
<dbReference type="HOGENOM" id="CLU_019602_1_0_11"/>
<dbReference type="SUPFAM" id="SSF161098">
    <property type="entry name" value="MetI-like"/>
    <property type="match status" value="1"/>
</dbReference>
<evidence type="ECO:0000256" key="1">
    <source>
        <dbReference type="ARBA" id="ARBA00004651"/>
    </source>
</evidence>
<evidence type="ECO:0000256" key="7">
    <source>
        <dbReference type="ARBA" id="ARBA00022989"/>
    </source>
</evidence>
<feature type="transmembrane region" description="Helical" evidence="9">
    <location>
        <begin position="12"/>
        <end position="36"/>
    </location>
</feature>
<organism evidence="11 12">
    <name type="scientific">Psychromicrobium lacuslunae</name>
    <dbReference type="NCBI Taxonomy" id="1618207"/>
    <lineage>
        <taxon>Bacteria</taxon>
        <taxon>Bacillati</taxon>
        <taxon>Actinomycetota</taxon>
        <taxon>Actinomycetes</taxon>
        <taxon>Micrococcales</taxon>
        <taxon>Micrococcaceae</taxon>
        <taxon>Psychromicrobium</taxon>
    </lineage>
</organism>
<evidence type="ECO:0000256" key="3">
    <source>
        <dbReference type="ARBA" id="ARBA00022448"/>
    </source>
</evidence>
<dbReference type="InterPro" id="IPR035906">
    <property type="entry name" value="MetI-like_sf"/>
</dbReference>
<dbReference type="AlphaFoldDB" id="A0A0D4C3N4"/>
<dbReference type="STRING" id="1618207.UM93_08640"/>
<gene>
    <name evidence="11" type="ORF">UM93_08640</name>
</gene>